<evidence type="ECO:0000256" key="7">
    <source>
        <dbReference type="ARBA" id="ARBA00022723"/>
    </source>
</evidence>
<feature type="domain" description="Mannose-1-phosphate guanyltransferase C-terminal" evidence="20">
    <location>
        <begin position="269"/>
        <end position="349"/>
    </location>
</feature>
<keyword evidence="6 18" id="KW-0548">Nucleotidyltransferase</keyword>
<evidence type="ECO:0000256" key="12">
    <source>
        <dbReference type="ARBA" id="ARBA00023268"/>
    </source>
</evidence>
<dbReference type="InterPro" id="IPR050065">
    <property type="entry name" value="GlmU-like"/>
</dbReference>
<evidence type="ECO:0000256" key="18">
    <source>
        <dbReference type="HAMAP-Rule" id="MF_01631"/>
    </source>
</evidence>
<comment type="pathway">
    <text evidence="18">Nucleotide-sugar biosynthesis; UDP-N-acetyl-alpha-D-glucosamine biosynthesis; UDP-N-acetyl-alpha-D-glucosamine from N-acetyl-alpha-D-glucosamine 1-phosphate: step 1/1.</text>
</comment>
<feature type="binding site" evidence="18">
    <location>
        <position position="381"/>
    </location>
    <ligand>
        <name>acetyl-CoA</name>
        <dbReference type="ChEBI" id="CHEBI:57288"/>
    </ligand>
</feature>
<feature type="binding site" evidence="18">
    <location>
        <begin position="8"/>
        <end position="11"/>
    </location>
    <ligand>
        <name>UDP-N-acetyl-alpha-D-glucosamine</name>
        <dbReference type="ChEBI" id="CHEBI:57705"/>
    </ligand>
</feature>
<dbReference type="Pfam" id="PF25087">
    <property type="entry name" value="GMPPB_C"/>
    <property type="match status" value="1"/>
</dbReference>
<dbReference type="PANTHER" id="PTHR43584:SF3">
    <property type="entry name" value="BIFUNCTIONAL PROTEIN GLMU"/>
    <property type="match status" value="1"/>
</dbReference>
<dbReference type="Gene3D" id="3.90.550.10">
    <property type="entry name" value="Spore Coat Polysaccharide Biosynthesis Protein SpsA, Chain A"/>
    <property type="match status" value="1"/>
</dbReference>
<dbReference type="EC" id="2.3.1.157" evidence="18"/>
<comment type="cofactor">
    <cofactor evidence="18">
        <name>Mg(2+)</name>
        <dbReference type="ChEBI" id="CHEBI:18420"/>
    </cofactor>
    <text evidence="18">Binds 1 Mg(2+) ion per subunit.</text>
</comment>
<dbReference type="InterPro" id="IPR011004">
    <property type="entry name" value="Trimer_LpxA-like_sf"/>
</dbReference>
<dbReference type="GO" id="GO:0000902">
    <property type="term" value="P:cell morphogenesis"/>
    <property type="evidence" value="ECO:0007669"/>
    <property type="project" value="UniProtKB-UniRule"/>
</dbReference>
<keyword evidence="22" id="KW-1185">Reference proteome</keyword>
<dbReference type="KEGG" id="msea:METESE_17900"/>
<evidence type="ECO:0000256" key="11">
    <source>
        <dbReference type="ARBA" id="ARBA00022984"/>
    </source>
</evidence>
<dbReference type="InterPro" id="IPR025877">
    <property type="entry name" value="MobA-like_NTP_Trfase"/>
</dbReference>
<feature type="binding site" evidence="18">
    <location>
        <position position="352"/>
    </location>
    <ligand>
        <name>UDP-N-acetyl-alpha-D-glucosamine</name>
        <dbReference type="ChEBI" id="CHEBI:57705"/>
    </ligand>
</feature>
<evidence type="ECO:0000256" key="15">
    <source>
        <dbReference type="ARBA" id="ARBA00048247"/>
    </source>
</evidence>
<dbReference type="PANTHER" id="PTHR43584">
    <property type="entry name" value="NUCLEOTIDYL TRANSFERASE"/>
    <property type="match status" value="1"/>
</dbReference>
<feature type="binding site" evidence="18">
    <location>
        <position position="378"/>
    </location>
    <ligand>
        <name>UDP-N-acetyl-alpha-D-glucosamine</name>
        <dbReference type="ChEBI" id="CHEBI:57705"/>
    </ligand>
</feature>
<dbReference type="CDD" id="cd03353">
    <property type="entry name" value="LbH_GlmU_C"/>
    <property type="match status" value="1"/>
</dbReference>
<feature type="binding site" evidence="18">
    <location>
        <position position="228"/>
    </location>
    <ligand>
        <name>Mg(2+)</name>
        <dbReference type="ChEBI" id="CHEBI:18420"/>
    </ligand>
</feature>
<comment type="catalytic activity">
    <reaction evidence="15 18">
        <text>alpha-D-glucosamine 1-phosphate + acetyl-CoA = N-acetyl-alpha-D-glucosamine 1-phosphate + CoA + H(+)</text>
        <dbReference type="Rhea" id="RHEA:13725"/>
        <dbReference type="ChEBI" id="CHEBI:15378"/>
        <dbReference type="ChEBI" id="CHEBI:57287"/>
        <dbReference type="ChEBI" id="CHEBI:57288"/>
        <dbReference type="ChEBI" id="CHEBI:57776"/>
        <dbReference type="ChEBI" id="CHEBI:58516"/>
        <dbReference type="EC" id="2.3.1.157"/>
    </reaction>
</comment>
<comment type="catalytic activity">
    <reaction evidence="16 18">
        <text>N-acetyl-alpha-D-glucosamine 1-phosphate + UTP + H(+) = UDP-N-acetyl-alpha-D-glucosamine + diphosphate</text>
        <dbReference type="Rhea" id="RHEA:13509"/>
        <dbReference type="ChEBI" id="CHEBI:15378"/>
        <dbReference type="ChEBI" id="CHEBI:33019"/>
        <dbReference type="ChEBI" id="CHEBI:46398"/>
        <dbReference type="ChEBI" id="CHEBI:57705"/>
        <dbReference type="ChEBI" id="CHEBI:57776"/>
        <dbReference type="EC" id="2.7.7.23"/>
    </reaction>
</comment>
<dbReference type="SUPFAM" id="SSF53448">
    <property type="entry name" value="Nucleotide-diphospho-sugar transferases"/>
    <property type="match status" value="1"/>
</dbReference>
<evidence type="ECO:0000256" key="8">
    <source>
        <dbReference type="ARBA" id="ARBA00022737"/>
    </source>
</evidence>
<evidence type="ECO:0000259" key="19">
    <source>
        <dbReference type="Pfam" id="PF12804"/>
    </source>
</evidence>
<feature type="binding site" evidence="18">
    <location>
        <position position="228"/>
    </location>
    <ligand>
        <name>UDP-N-acetyl-alpha-D-glucosamine</name>
        <dbReference type="ChEBI" id="CHEBI:57705"/>
    </ligand>
</feature>
<feature type="binding site" evidence="18">
    <location>
        <position position="406"/>
    </location>
    <ligand>
        <name>acetyl-CoA</name>
        <dbReference type="ChEBI" id="CHEBI:57288"/>
    </ligand>
</feature>
<gene>
    <name evidence="18 21" type="primary">glmU</name>
    <name evidence="21" type="ORF">METESE_17900</name>
</gene>
<evidence type="ECO:0000313" key="22">
    <source>
        <dbReference type="Proteomes" id="UP001228113"/>
    </source>
</evidence>
<feature type="binding site" evidence="18">
    <location>
        <position position="142"/>
    </location>
    <ligand>
        <name>UDP-N-acetyl-alpha-D-glucosamine</name>
        <dbReference type="ChEBI" id="CHEBI:57705"/>
    </ligand>
</feature>
<dbReference type="RefSeq" id="WP_243346650.1">
    <property type="nucleotide sequence ID" value="NZ_AP027081.1"/>
</dbReference>
<dbReference type="InterPro" id="IPR001451">
    <property type="entry name" value="Hexapep"/>
</dbReference>
<accession>A0AA48GZD0</accession>
<evidence type="ECO:0000256" key="16">
    <source>
        <dbReference type="ARBA" id="ARBA00048493"/>
    </source>
</evidence>
<comment type="pathway">
    <text evidence="18">Bacterial outer membrane biogenesis; LPS lipid A biosynthesis.</text>
</comment>
<feature type="binding site" evidence="18">
    <location>
        <position position="441"/>
    </location>
    <ligand>
        <name>acetyl-CoA</name>
        <dbReference type="ChEBI" id="CHEBI:57288"/>
    </ligand>
</feature>
<evidence type="ECO:0000256" key="5">
    <source>
        <dbReference type="ARBA" id="ARBA00022679"/>
    </source>
</evidence>
<evidence type="ECO:0000256" key="14">
    <source>
        <dbReference type="ARBA" id="ARBA00023316"/>
    </source>
</evidence>
<keyword evidence="4 18" id="KW-0963">Cytoplasm</keyword>
<feature type="binding site" evidence="18">
    <location>
        <begin position="387"/>
        <end position="388"/>
    </location>
    <ligand>
        <name>acetyl-CoA</name>
        <dbReference type="ChEBI" id="CHEBI:57288"/>
    </ligand>
</feature>
<keyword evidence="9 18" id="KW-0460">Magnesium</keyword>
<evidence type="ECO:0000256" key="17">
    <source>
        <dbReference type="ARBA" id="ARBA00049628"/>
    </source>
</evidence>
<dbReference type="GO" id="GO:0008360">
    <property type="term" value="P:regulation of cell shape"/>
    <property type="evidence" value="ECO:0007669"/>
    <property type="project" value="UniProtKB-KW"/>
</dbReference>
<dbReference type="EMBL" id="AP027081">
    <property type="protein sequence ID" value="BDU76832.1"/>
    <property type="molecule type" value="Genomic_DNA"/>
</dbReference>
<dbReference type="Proteomes" id="UP001228113">
    <property type="component" value="Chromosome"/>
</dbReference>
<dbReference type="GO" id="GO:0000287">
    <property type="term" value="F:magnesium ion binding"/>
    <property type="evidence" value="ECO:0007669"/>
    <property type="project" value="UniProtKB-UniRule"/>
</dbReference>
<evidence type="ECO:0000256" key="4">
    <source>
        <dbReference type="ARBA" id="ARBA00022490"/>
    </source>
</evidence>
<dbReference type="InterPro" id="IPR005882">
    <property type="entry name" value="Bifunctional_GlmU"/>
</dbReference>
<dbReference type="Gene3D" id="2.160.10.10">
    <property type="entry name" value="Hexapeptide repeat proteins"/>
    <property type="match status" value="1"/>
</dbReference>
<keyword evidence="5 18" id="KW-0808">Transferase</keyword>
<dbReference type="GO" id="GO:0006048">
    <property type="term" value="P:UDP-N-acetylglucosamine biosynthetic process"/>
    <property type="evidence" value="ECO:0007669"/>
    <property type="project" value="InterPro"/>
</dbReference>
<feature type="binding site" evidence="18">
    <location>
        <position position="157"/>
    </location>
    <ligand>
        <name>UDP-N-acetyl-alpha-D-glucosamine</name>
        <dbReference type="ChEBI" id="CHEBI:57705"/>
    </ligand>
</feature>
<dbReference type="SUPFAM" id="SSF51161">
    <property type="entry name" value="Trimeric LpxA-like enzymes"/>
    <property type="match status" value="1"/>
</dbReference>
<feature type="binding site" evidence="18">
    <location>
        <position position="367"/>
    </location>
    <ligand>
        <name>UDP-N-acetyl-alpha-D-glucosamine</name>
        <dbReference type="ChEBI" id="CHEBI:57705"/>
    </ligand>
</feature>
<evidence type="ECO:0000256" key="3">
    <source>
        <dbReference type="ARBA" id="ARBA00007947"/>
    </source>
</evidence>
<dbReference type="NCBIfam" id="TIGR01173">
    <property type="entry name" value="glmU"/>
    <property type="match status" value="1"/>
</dbReference>
<feature type="binding site" evidence="18">
    <location>
        <position position="172"/>
    </location>
    <ligand>
        <name>UDP-N-acetyl-alpha-D-glucosamine</name>
        <dbReference type="ChEBI" id="CHEBI:57705"/>
    </ligand>
</feature>
<dbReference type="InterPro" id="IPR029044">
    <property type="entry name" value="Nucleotide-diphossugar_trans"/>
</dbReference>
<dbReference type="GO" id="GO:0019134">
    <property type="term" value="F:glucosamine-1-phosphate N-acetyltransferase activity"/>
    <property type="evidence" value="ECO:0007669"/>
    <property type="project" value="UniProtKB-UniRule"/>
</dbReference>
<proteinExistence type="inferred from homology"/>
<evidence type="ECO:0000256" key="6">
    <source>
        <dbReference type="ARBA" id="ARBA00022695"/>
    </source>
</evidence>
<organism evidence="21 22">
    <name type="scientific">Mesoterricola sediminis</name>
    <dbReference type="NCBI Taxonomy" id="2927980"/>
    <lineage>
        <taxon>Bacteria</taxon>
        <taxon>Pseudomonadati</taxon>
        <taxon>Acidobacteriota</taxon>
        <taxon>Holophagae</taxon>
        <taxon>Holophagales</taxon>
        <taxon>Holophagaceae</taxon>
        <taxon>Mesoterricola</taxon>
    </lineage>
</organism>
<dbReference type="GO" id="GO:0009252">
    <property type="term" value="P:peptidoglycan biosynthetic process"/>
    <property type="evidence" value="ECO:0007669"/>
    <property type="project" value="UniProtKB-UniRule"/>
</dbReference>
<comment type="subunit">
    <text evidence="18">Homotrimer.</text>
</comment>
<dbReference type="GO" id="GO:0071555">
    <property type="term" value="P:cell wall organization"/>
    <property type="evidence" value="ECO:0007669"/>
    <property type="project" value="UniProtKB-KW"/>
</dbReference>
<dbReference type="InterPro" id="IPR056729">
    <property type="entry name" value="GMPPB_C"/>
</dbReference>
<comment type="caution">
    <text evidence="18">Lacks conserved residue(s) required for the propagation of feature annotation.</text>
</comment>
<dbReference type="GO" id="GO:0009245">
    <property type="term" value="P:lipid A biosynthetic process"/>
    <property type="evidence" value="ECO:0007669"/>
    <property type="project" value="UniProtKB-UniRule"/>
</dbReference>
<dbReference type="InterPro" id="IPR038009">
    <property type="entry name" value="GlmU_C_LbH"/>
</dbReference>
<dbReference type="GO" id="GO:0016020">
    <property type="term" value="C:membrane"/>
    <property type="evidence" value="ECO:0007669"/>
    <property type="project" value="GOC"/>
</dbReference>
<name>A0AA48GZD0_9BACT</name>
<keyword evidence="8 18" id="KW-0677">Repeat</keyword>
<comment type="pathway">
    <text evidence="18">Nucleotide-sugar biosynthesis; UDP-N-acetyl-alpha-D-glucosamine biosynthesis; N-acetyl-alpha-D-glucosamine 1-phosphate from alpha-D-glucosamine 6-phosphate (route II): step 2/2.</text>
</comment>
<keyword evidence="13 18" id="KW-0012">Acyltransferase</keyword>
<dbReference type="Pfam" id="PF00132">
    <property type="entry name" value="Hexapep"/>
    <property type="match status" value="1"/>
</dbReference>
<comment type="similarity">
    <text evidence="2 18">In the C-terminal section; belongs to the transferase hexapeptide repeat family.</text>
</comment>
<feature type="active site" description="Proton acceptor" evidence="18">
    <location>
        <position position="364"/>
    </location>
</feature>
<dbReference type="HAMAP" id="MF_01631">
    <property type="entry name" value="GlmU"/>
    <property type="match status" value="1"/>
</dbReference>
<feature type="binding site" evidence="18">
    <location>
        <position position="22"/>
    </location>
    <ligand>
        <name>UDP-N-acetyl-alpha-D-glucosamine</name>
        <dbReference type="ChEBI" id="CHEBI:57705"/>
    </ligand>
</feature>
<feature type="region of interest" description="Pyrophosphorylase" evidence="18">
    <location>
        <begin position="1"/>
        <end position="230"/>
    </location>
</feature>
<comment type="subcellular location">
    <subcellularLocation>
        <location evidence="1 18">Cytoplasm</location>
    </subcellularLocation>
</comment>
<feature type="region of interest" description="Linker" evidence="18">
    <location>
        <begin position="231"/>
        <end position="251"/>
    </location>
</feature>
<evidence type="ECO:0000256" key="1">
    <source>
        <dbReference type="ARBA" id="ARBA00004496"/>
    </source>
</evidence>
<reference evidence="21" key="1">
    <citation type="journal article" date="2023" name="Int. J. Syst. Evol. Microbiol.">
        <title>Mesoterricola silvestris gen. nov., sp. nov., Mesoterricola sediminis sp. nov., Geothrix oryzae sp. nov., Geothrix edaphica sp. nov., Geothrix rubra sp. nov., and Geothrix limicola sp. nov., six novel members of Acidobacteriota isolated from soils.</title>
        <authorList>
            <person name="Itoh H."/>
            <person name="Sugisawa Y."/>
            <person name="Mise K."/>
            <person name="Xu Z."/>
            <person name="Kuniyasu M."/>
            <person name="Ushijima N."/>
            <person name="Kawano K."/>
            <person name="Kobayashi E."/>
            <person name="Shiratori Y."/>
            <person name="Masuda Y."/>
            <person name="Senoo K."/>
        </authorList>
    </citation>
    <scope>NUCLEOTIDE SEQUENCE</scope>
    <source>
        <strain evidence="21">W786</strain>
    </source>
</reference>
<evidence type="ECO:0000256" key="2">
    <source>
        <dbReference type="ARBA" id="ARBA00007707"/>
    </source>
</evidence>
<evidence type="ECO:0000256" key="9">
    <source>
        <dbReference type="ARBA" id="ARBA00022842"/>
    </source>
</evidence>
<keyword evidence="14 18" id="KW-0961">Cell wall biogenesis/degradation</keyword>
<protein>
    <recommendedName>
        <fullName evidence="18">Bifunctional protein GlmU</fullName>
    </recommendedName>
    <domain>
        <recommendedName>
            <fullName evidence="18">UDP-N-acetylglucosamine pyrophosphorylase</fullName>
            <ecNumber evidence="18">2.7.7.23</ecNumber>
        </recommendedName>
        <alternativeName>
            <fullName evidence="18">N-acetylglucosamine-1-phosphate uridyltransferase</fullName>
        </alternativeName>
    </domain>
    <domain>
        <recommendedName>
            <fullName evidence="18">Glucosamine-1-phosphate N-acetyltransferase</fullName>
            <ecNumber evidence="18">2.3.1.157</ecNumber>
        </recommendedName>
    </domain>
</protein>
<evidence type="ECO:0000256" key="10">
    <source>
        <dbReference type="ARBA" id="ARBA00022960"/>
    </source>
</evidence>
<evidence type="ECO:0000259" key="20">
    <source>
        <dbReference type="Pfam" id="PF25087"/>
    </source>
</evidence>
<feature type="binding site" evidence="18">
    <location>
        <position position="111"/>
    </location>
    <ligand>
        <name>Mg(2+)</name>
        <dbReference type="ChEBI" id="CHEBI:18420"/>
    </ligand>
</feature>
<feature type="domain" description="MobA-like NTP transferase" evidence="19">
    <location>
        <begin position="5"/>
        <end position="128"/>
    </location>
</feature>
<feature type="binding site" evidence="18">
    <location>
        <position position="80"/>
    </location>
    <ligand>
        <name>UDP-N-acetyl-alpha-D-glucosamine</name>
        <dbReference type="ChEBI" id="CHEBI:57705"/>
    </ligand>
</feature>
<comment type="similarity">
    <text evidence="3 18">In the N-terminal section; belongs to the N-acetylglucosamine-1-phosphate uridyltransferase family.</text>
</comment>
<comment type="function">
    <text evidence="17 18">Catalyzes the last two sequential reactions in the de novo biosynthetic pathway for UDP-N-acetylglucosamine (UDP-GlcNAc). The C-terminal domain catalyzes the transfer of acetyl group from acetyl coenzyme A to glucosamine-1-phosphate (GlcN-1-P) to produce N-acetylglucosamine-1-phosphate (GlcNAc-1-P), which is converted into UDP-GlcNAc by the transfer of uridine 5-monophosphate (from uridine 5-triphosphate), a reaction catalyzed by the N-terminal domain.</text>
</comment>
<dbReference type="GO" id="GO:0005737">
    <property type="term" value="C:cytoplasm"/>
    <property type="evidence" value="ECO:0007669"/>
    <property type="project" value="UniProtKB-SubCell"/>
</dbReference>
<dbReference type="EC" id="2.7.7.23" evidence="18"/>
<keyword evidence="12 18" id="KW-0511">Multifunctional enzyme</keyword>
<keyword evidence="11 18" id="KW-0573">Peptidoglycan synthesis</keyword>
<feature type="binding site" evidence="18">
    <location>
        <begin position="85"/>
        <end position="86"/>
    </location>
    <ligand>
        <name>UDP-N-acetyl-alpha-D-glucosamine</name>
        <dbReference type="ChEBI" id="CHEBI:57705"/>
    </ligand>
</feature>
<feature type="binding site" evidence="18">
    <location>
        <position position="424"/>
    </location>
    <ligand>
        <name>acetyl-CoA</name>
        <dbReference type="ChEBI" id="CHEBI:57288"/>
    </ligand>
</feature>
<keyword evidence="7 18" id="KW-0479">Metal-binding</keyword>
<evidence type="ECO:0000313" key="21">
    <source>
        <dbReference type="EMBL" id="BDU76832.1"/>
    </source>
</evidence>
<dbReference type="GO" id="GO:0003977">
    <property type="term" value="F:UDP-N-acetylglucosamine diphosphorylase activity"/>
    <property type="evidence" value="ECO:0007669"/>
    <property type="project" value="UniProtKB-UniRule"/>
</dbReference>
<dbReference type="Pfam" id="PF12804">
    <property type="entry name" value="NTP_transf_3"/>
    <property type="match status" value="1"/>
</dbReference>
<evidence type="ECO:0000256" key="13">
    <source>
        <dbReference type="ARBA" id="ARBA00023315"/>
    </source>
</evidence>
<feature type="region of interest" description="N-acetyltransferase" evidence="18">
    <location>
        <begin position="252"/>
        <end position="464"/>
    </location>
</feature>
<feature type="binding site" evidence="18">
    <location>
        <position position="334"/>
    </location>
    <ligand>
        <name>UDP-N-acetyl-alpha-D-glucosamine</name>
        <dbReference type="ChEBI" id="CHEBI:57705"/>
    </ligand>
</feature>
<keyword evidence="10 18" id="KW-0133">Cell shape</keyword>
<sequence>MSTVALVLAAGLGKRMKSALPKVLHPVLGDPSLLWTLRALPASVDHAVVVVHHGKAQVEAALAGWAAAGLLPCPATSVDQGEPLGTGHAVGSAAAELDRLGAERVVILCGDVPLVRRETVAALAASAGSVLAMDLEDPAGYGRVLQNPDGTLAAIVEHKDATEAQRAIRRVNGGAYGLPWGPLREALGRLRNDNAQGEYYLTDAVMDVASRVPVAVDLCEPAEMLGMNARSDQAQLQRFAQERINRRWMDEGVTFLDPATTLVGPRAVLAMDVTLGPGARLEGEVRVGAGASVGQGCVVSDSTVGENAEIRPYCVVNRSRVGAGAQVGPFAHLREGSELADRVHVGNFVETKKTLLKEGAKANHLSYLGDAEVGERTNIGAGFISCNYDGFNKHRTVIGRDVFVGSDCQLVAPVTLGDGCLVGAGSTITEDVPADALVLTRAPLTLKEGGAARLRERLKALKRG</sequence>
<dbReference type="AlphaFoldDB" id="A0AA48GZD0"/>